<feature type="region of interest" description="Disordered" evidence="1">
    <location>
        <begin position="1"/>
        <end position="35"/>
    </location>
</feature>
<accession>A0A165HHB7</accession>
<sequence length="211" mass="22568">MDGTDVITSEKPEATPTPTTPSVASPIGKPPTWQSRQQQAQSTLQGMFQQAAADVRVRASGLEENVLRPAGVYAGDLAQRRPIASTFMFMLALLSALPIATFLGFALLAALFILGTALSLGFLLLGAVLCAAGGVLLVALVISTGMAFALTLAVIGSWLVIKLTVHLRLKGVHGMADFVYEVKEKIGADWAWERREKMRQKKYAAQQTAVL</sequence>
<dbReference type="InParanoid" id="A0A165HHB7"/>
<feature type="transmembrane region" description="Helical" evidence="2">
    <location>
        <begin position="120"/>
        <end position="142"/>
    </location>
</feature>
<name>A0A165HHB7_9BASI</name>
<keyword evidence="2" id="KW-1133">Transmembrane helix</keyword>
<gene>
    <name evidence="3" type="ORF">CALCODRAFT_493873</name>
</gene>
<feature type="transmembrane region" description="Helical" evidence="2">
    <location>
        <begin position="87"/>
        <end position="113"/>
    </location>
</feature>
<dbReference type="EMBL" id="KV423942">
    <property type="protein sequence ID" value="KZT59302.1"/>
    <property type="molecule type" value="Genomic_DNA"/>
</dbReference>
<evidence type="ECO:0000313" key="4">
    <source>
        <dbReference type="Proteomes" id="UP000076842"/>
    </source>
</evidence>
<reference evidence="3 4" key="1">
    <citation type="journal article" date="2016" name="Mol. Biol. Evol.">
        <title>Comparative Genomics of Early-Diverging Mushroom-Forming Fungi Provides Insights into the Origins of Lignocellulose Decay Capabilities.</title>
        <authorList>
            <person name="Nagy L.G."/>
            <person name="Riley R."/>
            <person name="Tritt A."/>
            <person name="Adam C."/>
            <person name="Daum C."/>
            <person name="Floudas D."/>
            <person name="Sun H."/>
            <person name="Yadav J.S."/>
            <person name="Pangilinan J."/>
            <person name="Larsson K.H."/>
            <person name="Matsuura K."/>
            <person name="Barry K."/>
            <person name="Labutti K."/>
            <person name="Kuo R."/>
            <person name="Ohm R.A."/>
            <person name="Bhattacharya S.S."/>
            <person name="Shirouzu T."/>
            <person name="Yoshinaga Y."/>
            <person name="Martin F.M."/>
            <person name="Grigoriev I.V."/>
            <person name="Hibbett D.S."/>
        </authorList>
    </citation>
    <scope>NUCLEOTIDE SEQUENCE [LARGE SCALE GENOMIC DNA]</scope>
    <source>
        <strain evidence="3 4">HHB12733</strain>
    </source>
</reference>
<keyword evidence="4" id="KW-1185">Reference proteome</keyword>
<evidence type="ECO:0000313" key="3">
    <source>
        <dbReference type="EMBL" id="KZT59302.1"/>
    </source>
</evidence>
<dbReference type="OrthoDB" id="3410164at2759"/>
<evidence type="ECO:0000256" key="2">
    <source>
        <dbReference type="SAM" id="Phobius"/>
    </source>
</evidence>
<organism evidence="3 4">
    <name type="scientific">Calocera cornea HHB12733</name>
    <dbReference type="NCBI Taxonomy" id="1353952"/>
    <lineage>
        <taxon>Eukaryota</taxon>
        <taxon>Fungi</taxon>
        <taxon>Dikarya</taxon>
        <taxon>Basidiomycota</taxon>
        <taxon>Agaricomycotina</taxon>
        <taxon>Dacrymycetes</taxon>
        <taxon>Dacrymycetales</taxon>
        <taxon>Dacrymycetaceae</taxon>
        <taxon>Calocera</taxon>
    </lineage>
</organism>
<protein>
    <submittedName>
        <fullName evidence="3">Uncharacterized protein</fullName>
    </submittedName>
</protein>
<keyword evidence="2" id="KW-0472">Membrane</keyword>
<dbReference type="AlphaFoldDB" id="A0A165HHB7"/>
<feature type="compositionally biased region" description="Low complexity" evidence="1">
    <location>
        <begin position="14"/>
        <end position="26"/>
    </location>
</feature>
<dbReference type="Proteomes" id="UP000076842">
    <property type="component" value="Unassembled WGS sequence"/>
</dbReference>
<proteinExistence type="predicted"/>
<evidence type="ECO:0000256" key="1">
    <source>
        <dbReference type="SAM" id="MobiDB-lite"/>
    </source>
</evidence>
<keyword evidence="2" id="KW-0812">Transmembrane</keyword>
<dbReference type="STRING" id="1353952.A0A165HHB7"/>
<dbReference type="Pfam" id="PF16015">
    <property type="entry name" value="Promethin"/>
    <property type="match status" value="1"/>
</dbReference>
<feature type="transmembrane region" description="Helical" evidence="2">
    <location>
        <begin position="148"/>
        <end position="165"/>
    </location>
</feature>